<feature type="compositionally biased region" description="Basic residues" evidence="1">
    <location>
        <begin position="23"/>
        <end position="34"/>
    </location>
</feature>
<comment type="caution">
    <text evidence="2">The sequence shown here is derived from an EMBL/GenBank/DDBJ whole genome shotgun (WGS) entry which is preliminary data.</text>
</comment>
<accession>A0A8J5H5Q8</accession>
<feature type="compositionally biased region" description="Low complexity" evidence="1">
    <location>
        <begin position="35"/>
        <end position="47"/>
    </location>
</feature>
<evidence type="ECO:0000313" key="3">
    <source>
        <dbReference type="Proteomes" id="UP000734854"/>
    </source>
</evidence>
<evidence type="ECO:0000256" key="1">
    <source>
        <dbReference type="SAM" id="MobiDB-lite"/>
    </source>
</evidence>
<organism evidence="2 3">
    <name type="scientific">Zingiber officinale</name>
    <name type="common">Ginger</name>
    <name type="synonym">Amomum zingiber</name>
    <dbReference type="NCBI Taxonomy" id="94328"/>
    <lineage>
        <taxon>Eukaryota</taxon>
        <taxon>Viridiplantae</taxon>
        <taxon>Streptophyta</taxon>
        <taxon>Embryophyta</taxon>
        <taxon>Tracheophyta</taxon>
        <taxon>Spermatophyta</taxon>
        <taxon>Magnoliopsida</taxon>
        <taxon>Liliopsida</taxon>
        <taxon>Zingiberales</taxon>
        <taxon>Zingiberaceae</taxon>
        <taxon>Zingiber</taxon>
    </lineage>
</organism>
<gene>
    <name evidence="2" type="ORF">ZIOFF_026736</name>
</gene>
<protein>
    <submittedName>
        <fullName evidence="2">Uncharacterized protein</fullName>
    </submittedName>
</protein>
<feature type="region of interest" description="Disordered" evidence="1">
    <location>
        <begin position="1"/>
        <end position="47"/>
    </location>
</feature>
<feature type="compositionally biased region" description="Basic and acidic residues" evidence="1">
    <location>
        <begin position="10"/>
        <end position="22"/>
    </location>
</feature>
<evidence type="ECO:0000313" key="2">
    <source>
        <dbReference type="EMBL" id="KAG6516281.1"/>
    </source>
</evidence>
<reference evidence="2 3" key="1">
    <citation type="submission" date="2020-08" db="EMBL/GenBank/DDBJ databases">
        <title>Plant Genome Project.</title>
        <authorList>
            <person name="Zhang R.-G."/>
        </authorList>
    </citation>
    <scope>NUCLEOTIDE SEQUENCE [LARGE SCALE GENOMIC DNA]</scope>
    <source>
        <tissue evidence="2">Rhizome</tissue>
    </source>
</reference>
<dbReference type="PANTHER" id="PTHR31343:SF42">
    <property type="entry name" value="T15D22.8"/>
    <property type="match status" value="1"/>
</dbReference>
<feature type="compositionally biased region" description="Basic and acidic residues" evidence="1">
    <location>
        <begin position="70"/>
        <end position="79"/>
    </location>
</feature>
<feature type="compositionally biased region" description="Basic and acidic residues" evidence="1">
    <location>
        <begin position="268"/>
        <end position="291"/>
    </location>
</feature>
<feature type="region of interest" description="Disordered" evidence="1">
    <location>
        <begin position="261"/>
        <end position="291"/>
    </location>
</feature>
<dbReference type="InterPro" id="IPR008507">
    <property type="entry name" value="DUF789"/>
</dbReference>
<dbReference type="EMBL" id="JACMSC010000007">
    <property type="protein sequence ID" value="KAG6516281.1"/>
    <property type="molecule type" value="Genomic_DNA"/>
</dbReference>
<name>A0A8J5H5Q8_ZINOF</name>
<dbReference type="AlphaFoldDB" id="A0A8J5H5Q8"/>
<dbReference type="PANTHER" id="PTHR31343">
    <property type="entry name" value="T15D22.8"/>
    <property type="match status" value="1"/>
</dbReference>
<dbReference type="Pfam" id="PF05623">
    <property type="entry name" value="DUF789"/>
    <property type="match status" value="1"/>
</dbReference>
<keyword evidence="3" id="KW-1185">Reference proteome</keyword>
<dbReference type="Proteomes" id="UP000734854">
    <property type="component" value="Unassembled WGS sequence"/>
</dbReference>
<sequence>MSGTSLQVGRRNEEHRFYDASKARRNRHGHHHRQYQQSSQRYTGTSSGFSPFFQSVPMDKAEVTKSSVPEPEKRSGEEDVPKKIVTMNVSCISPSADRPCNLERFLKSTTPVAPARYPSKVQKVSAFCCFSPLLMESNRRLFGLQMKMGGCMPSGGESRPYFVLADLWESFAEWSAYGAGVPLVLNSRTSVIQYYVPFLSGIQLYSALNKSSSDFRQSGSNDCMTSPIAPRLHKIVHENNAGGFLAVVVDLLEDNSFDQQHRHGRCWRPGDESDGDSYRDSSSDLSSDHEHEKRLSYSKACGSEHVDENLPLGMDCLCWREKSWNQQEGSSSDDGDCGHSQPDLLFEYLEQDPPFVREPLFDKISDLAGHFPALKSLKSCDLLPSSWISVAWYPIYRIPTGPTLKDLDACFLTFHSLSPPMKVASIQKYHITGALLFLHCNAECPTAFVAQGVNGVAVVSLPTFGLASYKFRGSIWTPNGGREFQLVNSLVQEAEKWVRRLNVDHPDYSFFASRGATWR</sequence>
<proteinExistence type="predicted"/>
<feature type="region of interest" description="Disordered" evidence="1">
    <location>
        <begin position="60"/>
        <end position="79"/>
    </location>
</feature>